<accession>A2WNH4</accession>
<gene>
    <name evidence="2" type="ORF">OsI_01402</name>
</gene>
<sequence>MAAGDKAGGDDAAAAAAAPLLVSAAGRRRRCPGCLTEERCKADAGIPYLNFFYIWVVCLCSYLLVVGEYVRSKWHLLGARSLGLR</sequence>
<protein>
    <submittedName>
        <fullName evidence="2">Uncharacterized protein</fullName>
    </submittedName>
</protein>
<keyword evidence="3" id="KW-1185">Reference proteome</keyword>
<dbReference type="OMA" id="KERCEAH"/>
<dbReference type="HOGENOM" id="CLU_190270_0_0_1"/>
<keyword evidence="1" id="KW-0812">Transmembrane</keyword>
<evidence type="ECO:0000256" key="1">
    <source>
        <dbReference type="SAM" id="Phobius"/>
    </source>
</evidence>
<evidence type="ECO:0000313" key="3">
    <source>
        <dbReference type="Proteomes" id="UP000007015"/>
    </source>
</evidence>
<feature type="transmembrane region" description="Helical" evidence="1">
    <location>
        <begin position="51"/>
        <end position="70"/>
    </location>
</feature>
<dbReference type="AlphaFoldDB" id="A2WNH4"/>
<evidence type="ECO:0000313" key="2">
    <source>
        <dbReference type="EMBL" id="EAY73520.1"/>
    </source>
</evidence>
<dbReference type="EMBL" id="CM000126">
    <property type="protein sequence ID" value="EAY73520.1"/>
    <property type="molecule type" value="Genomic_DNA"/>
</dbReference>
<keyword evidence="1" id="KW-0472">Membrane</keyword>
<dbReference type="Gramene" id="BGIOSGA001891-TA">
    <property type="protein sequence ID" value="BGIOSGA001891-PA"/>
    <property type="gene ID" value="BGIOSGA001891"/>
</dbReference>
<dbReference type="Proteomes" id="UP000007015">
    <property type="component" value="Chromosome 1"/>
</dbReference>
<organism evidence="2 3">
    <name type="scientific">Oryza sativa subsp. indica</name>
    <name type="common">Rice</name>
    <dbReference type="NCBI Taxonomy" id="39946"/>
    <lineage>
        <taxon>Eukaryota</taxon>
        <taxon>Viridiplantae</taxon>
        <taxon>Streptophyta</taxon>
        <taxon>Embryophyta</taxon>
        <taxon>Tracheophyta</taxon>
        <taxon>Spermatophyta</taxon>
        <taxon>Magnoliopsida</taxon>
        <taxon>Liliopsida</taxon>
        <taxon>Poales</taxon>
        <taxon>Poaceae</taxon>
        <taxon>BOP clade</taxon>
        <taxon>Oryzoideae</taxon>
        <taxon>Oryzeae</taxon>
        <taxon>Oryzinae</taxon>
        <taxon>Oryza</taxon>
        <taxon>Oryza sativa</taxon>
    </lineage>
</organism>
<keyword evidence="1" id="KW-1133">Transmembrane helix</keyword>
<proteinExistence type="predicted"/>
<reference evidence="2 3" key="1">
    <citation type="journal article" date="2005" name="PLoS Biol.">
        <title>The genomes of Oryza sativa: a history of duplications.</title>
        <authorList>
            <person name="Yu J."/>
            <person name="Wang J."/>
            <person name="Lin W."/>
            <person name="Li S."/>
            <person name="Li H."/>
            <person name="Zhou J."/>
            <person name="Ni P."/>
            <person name="Dong W."/>
            <person name="Hu S."/>
            <person name="Zeng C."/>
            <person name="Zhang J."/>
            <person name="Zhang Y."/>
            <person name="Li R."/>
            <person name="Xu Z."/>
            <person name="Li S."/>
            <person name="Li X."/>
            <person name="Zheng H."/>
            <person name="Cong L."/>
            <person name="Lin L."/>
            <person name="Yin J."/>
            <person name="Geng J."/>
            <person name="Li G."/>
            <person name="Shi J."/>
            <person name="Liu J."/>
            <person name="Lv H."/>
            <person name="Li J."/>
            <person name="Wang J."/>
            <person name="Deng Y."/>
            <person name="Ran L."/>
            <person name="Shi X."/>
            <person name="Wang X."/>
            <person name="Wu Q."/>
            <person name="Li C."/>
            <person name="Ren X."/>
            <person name="Wang J."/>
            <person name="Wang X."/>
            <person name="Li D."/>
            <person name="Liu D."/>
            <person name="Zhang X."/>
            <person name="Ji Z."/>
            <person name="Zhao W."/>
            <person name="Sun Y."/>
            <person name="Zhang Z."/>
            <person name="Bao J."/>
            <person name="Han Y."/>
            <person name="Dong L."/>
            <person name="Ji J."/>
            <person name="Chen P."/>
            <person name="Wu S."/>
            <person name="Liu J."/>
            <person name="Xiao Y."/>
            <person name="Bu D."/>
            <person name="Tan J."/>
            <person name="Yang L."/>
            <person name="Ye C."/>
            <person name="Zhang J."/>
            <person name="Xu J."/>
            <person name="Zhou Y."/>
            <person name="Yu Y."/>
            <person name="Zhang B."/>
            <person name="Zhuang S."/>
            <person name="Wei H."/>
            <person name="Liu B."/>
            <person name="Lei M."/>
            <person name="Yu H."/>
            <person name="Li Y."/>
            <person name="Xu H."/>
            <person name="Wei S."/>
            <person name="He X."/>
            <person name="Fang L."/>
            <person name="Zhang Z."/>
            <person name="Zhang Y."/>
            <person name="Huang X."/>
            <person name="Su Z."/>
            <person name="Tong W."/>
            <person name="Li J."/>
            <person name="Tong Z."/>
            <person name="Li S."/>
            <person name="Ye J."/>
            <person name="Wang L."/>
            <person name="Fang L."/>
            <person name="Lei T."/>
            <person name="Chen C."/>
            <person name="Chen H."/>
            <person name="Xu Z."/>
            <person name="Li H."/>
            <person name="Huang H."/>
            <person name="Zhang F."/>
            <person name="Xu H."/>
            <person name="Li N."/>
            <person name="Zhao C."/>
            <person name="Li S."/>
            <person name="Dong L."/>
            <person name="Huang Y."/>
            <person name="Li L."/>
            <person name="Xi Y."/>
            <person name="Qi Q."/>
            <person name="Li W."/>
            <person name="Zhang B."/>
            <person name="Hu W."/>
            <person name="Zhang Y."/>
            <person name="Tian X."/>
            <person name="Jiao Y."/>
            <person name="Liang X."/>
            <person name="Jin J."/>
            <person name="Gao L."/>
            <person name="Zheng W."/>
            <person name="Hao B."/>
            <person name="Liu S."/>
            <person name="Wang W."/>
            <person name="Yuan L."/>
            <person name="Cao M."/>
            <person name="McDermott J."/>
            <person name="Samudrala R."/>
            <person name="Wang J."/>
            <person name="Wong G.K."/>
            <person name="Yang H."/>
        </authorList>
    </citation>
    <scope>NUCLEOTIDE SEQUENCE [LARGE SCALE GENOMIC DNA]</scope>
    <source>
        <strain evidence="3">cv. 93-11</strain>
    </source>
</reference>
<name>A2WNH4_ORYSI</name>